<keyword evidence="9" id="KW-1185">Reference proteome</keyword>
<dbReference type="PIRSF" id="PIRSF000337">
    <property type="entry name" value="NTA_MOA"/>
    <property type="match status" value="1"/>
</dbReference>
<evidence type="ECO:0000256" key="1">
    <source>
        <dbReference type="ARBA" id="ARBA00022630"/>
    </source>
</evidence>
<accession>A0A1V3ZZQ4</accession>
<name>A0A1V3ZZQ4_9ACTN</name>
<dbReference type="InterPro" id="IPR011251">
    <property type="entry name" value="Luciferase-like_dom"/>
</dbReference>
<feature type="binding site" evidence="6">
    <location>
        <position position="219"/>
    </location>
    <ligand>
        <name>FMN</name>
        <dbReference type="ChEBI" id="CHEBI:58210"/>
    </ligand>
</feature>
<feature type="binding site" evidence="6">
    <location>
        <position position="151"/>
    </location>
    <ligand>
        <name>FMN</name>
        <dbReference type="ChEBI" id="CHEBI:58210"/>
    </ligand>
</feature>
<comment type="similarity">
    <text evidence="5">Belongs to the NtaA/SnaA/DszA monooxygenase family.</text>
</comment>
<keyword evidence="2 6" id="KW-0288">FMN</keyword>
<evidence type="ECO:0000256" key="3">
    <source>
        <dbReference type="ARBA" id="ARBA00023002"/>
    </source>
</evidence>
<dbReference type="Pfam" id="PF00296">
    <property type="entry name" value="Bac_luciferase"/>
    <property type="match status" value="1"/>
</dbReference>
<dbReference type="SUPFAM" id="SSF51679">
    <property type="entry name" value="Bacterial luciferase-like"/>
    <property type="match status" value="1"/>
</dbReference>
<dbReference type="AlphaFoldDB" id="A0A1V3ZZQ4"/>
<dbReference type="InterPro" id="IPR036661">
    <property type="entry name" value="Luciferase-like_sf"/>
</dbReference>
<dbReference type="RefSeq" id="WP_077974264.1">
    <property type="nucleotide sequence ID" value="NZ_MVFC01000056.1"/>
</dbReference>
<evidence type="ECO:0000256" key="5">
    <source>
        <dbReference type="ARBA" id="ARBA00033748"/>
    </source>
</evidence>
<dbReference type="EMBL" id="MVFC01000056">
    <property type="protein sequence ID" value="OON71494.1"/>
    <property type="molecule type" value="Genomic_DNA"/>
</dbReference>
<evidence type="ECO:0000256" key="6">
    <source>
        <dbReference type="PIRSR" id="PIRSR000337-1"/>
    </source>
</evidence>
<reference evidence="8 9" key="1">
    <citation type="submission" date="2017-02" db="EMBL/GenBank/DDBJ databases">
        <title>Draft Genome Sequence of Streptomyces tsukubaensis F601, a Producer of the immunosuppressant tacrolimus FK506.</title>
        <authorList>
            <person name="Zong G."/>
            <person name="Zhong C."/>
            <person name="Fu J."/>
            <person name="Qin R."/>
            <person name="Cao G."/>
        </authorList>
    </citation>
    <scope>NUCLEOTIDE SEQUENCE [LARGE SCALE GENOMIC DNA]</scope>
    <source>
        <strain evidence="8 9">F601</strain>
    </source>
</reference>
<evidence type="ECO:0000256" key="2">
    <source>
        <dbReference type="ARBA" id="ARBA00022643"/>
    </source>
</evidence>
<sequence length="436" mass="47983">MAHEGRVLRLGAIIDGPGGHVAAWRHPMAPADSQLDFAFHRRNARTLERGVFDCLFVPDVVAVWGTDVEHLSRTARNEHLEPLSLLAAYAAATEHIGLAATATTTYNSPYDLARKFASLDHISGGRAGWNVVTSAAPWESRNFGFPEHMEHDLRYARAEEFLAVARQLWSGQPWTEGTTGDGTRRPPIDHEGEFFSVRGPLNLPPTPQGSPVIFQAGASPVGREFASRHGEVIFTRHTRLSDAQDFYADLKDRAVRHGRQRDGIQIWPGLQPIIGSTEAEAKERLRELQELVPDIVALRALQDQLGDLDLTGYPLDGPVPEIPTSNHSHSTSERWISLARRDNLTLRQLAMRQTGDIIAGTPEQLADHMESMFTRGAADGFIVDFPYLPGALDDFVDQVVPELRRRDLVRTAYTEGTLRDNLGLKAPLAAAGAGAA</sequence>
<dbReference type="PANTHER" id="PTHR30011">
    <property type="entry name" value="ALKANESULFONATE MONOOXYGENASE-RELATED"/>
    <property type="match status" value="1"/>
</dbReference>
<dbReference type="STRING" id="83656.B1H18_33580"/>
<feature type="binding site" evidence="6">
    <location>
        <position position="101"/>
    </location>
    <ligand>
        <name>FMN</name>
        <dbReference type="ChEBI" id="CHEBI:58210"/>
    </ligand>
</feature>
<keyword evidence="3" id="KW-0560">Oxidoreductase</keyword>
<dbReference type="NCBIfam" id="TIGR03860">
    <property type="entry name" value="FMN_nitrolo"/>
    <property type="match status" value="1"/>
</dbReference>
<dbReference type="InterPro" id="IPR051260">
    <property type="entry name" value="Diverse_substr_monoxygenases"/>
</dbReference>
<comment type="caution">
    <text evidence="8">The sequence shown here is derived from an EMBL/GenBank/DDBJ whole genome shotgun (WGS) entry which is preliminary data.</text>
</comment>
<dbReference type="Proteomes" id="UP000190539">
    <property type="component" value="Unassembled WGS sequence"/>
</dbReference>
<dbReference type="GO" id="GO:0004497">
    <property type="term" value="F:monooxygenase activity"/>
    <property type="evidence" value="ECO:0007669"/>
    <property type="project" value="UniProtKB-KW"/>
</dbReference>
<evidence type="ECO:0000313" key="8">
    <source>
        <dbReference type="EMBL" id="OON71494.1"/>
    </source>
</evidence>
<keyword evidence="1 6" id="KW-0285">Flavoprotein</keyword>
<dbReference type="CDD" id="cd01095">
    <property type="entry name" value="Nitrilotriacetate_monoxgenase"/>
    <property type="match status" value="1"/>
</dbReference>
<dbReference type="PANTHER" id="PTHR30011:SF16">
    <property type="entry name" value="C2H2 FINGER DOMAIN TRANSCRIPTION FACTOR (EUROFUNG)-RELATED"/>
    <property type="match status" value="1"/>
</dbReference>
<proteinExistence type="inferred from homology"/>
<protein>
    <submittedName>
        <fullName evidence="8">Pristinamycin IIA synthase subunit A</fullName>
    </submittedName>
</protein>
<dbReference type="GO" id="GO:0016705">
    <property type="term" value="F:oxidoreductase activity, acting on paired donors, with incorporation or reduction of molecular oxygen"/>
    <property type="evidence" value="ECO:0007669"/>
    <property type="project" value="InterPro"/>
</dbReference>
<organism evidence="8 9">
    <name type="scientific">Streptomyces tsukubensis</name>
    <dbReference type="NCBI Taxonomy" id="83656"/>
    <lineage>
        <taxon>Bacteria</taxon>
        <taxon>Bacillati</taxon>
        <taxon>Actinomycetota</taxon>
        <taxon>Actinomycetes</taxon>
        <taxon>Kitasatosporales</taxon>
        <taxon>Streptomycetaceae</taxon>
        <taxon>Streptomyces</taxon>
    </lineage>
</organism>
<evidence type="ECO:0000259" key="7">
    <source>
        <dbReference type="Pfam" id="PF00296"/>
    </source>
</evidence>
<evidence type="ECO:0000256" key="4">
    <source>
        <dbReference type="ARBA" id="ARBA00023033"/>
    </source>
</evidence>
<feature type="binding site" evidence="6">
    <location>
        <position position="59"/>
    </location>
    <ligand>
        <name>FMN</name>
        <dbReference type="ChEBI" id="CHEBI:58210"/>
    </ligand>
</feature>
<evidence type="ECO:0000313" key="9">
    <source>
        <dbReference type="Proteomes" id="UP000190539"/>
    </source>
</evidence>
<keyword evidence="4" id="KW-0503">Monooxygenase</keyword>
<dbReference type="InterPro" id="IPR016215">
    <property type="entry name" value="NTA_MOA"/>
</dbReference>
<feature type="binding site" evidence="6">
    <location>
        <position position="155"/>
    </location>
    <ligand>
        <name>FMN</name>
        <dbReference type="ChEBI" id="CHEBI:58210"/>
    </ligand>
</feature>
<feature type="domain" description="Luciferase-like" evidence="7">
    <location>
        <begin position="19"/>
        <end position="377"/>
    </location>
</feature>
<dbReference type="Gene3D" id="3.20.20.30">
    <property type="entry name" value="Luciferase-like domain"/>
    <property type="match status" value="1"/>
</dbReference>
<gene>
    <name evidence="8" type="ORF">B1H18_33580</name>
</gene>